<dbReference type="NCBIfam" id="TIGR03100">
    <property type="entry name" value="hydr1_PEP"/>
    <property type="match status" value="1"/>
</dbReference>
<gene>
    <name evidence="2" type="ORF">GRI75_12255</name>
</gene>
<dbReference type="GO" id="GO:0016787">
    <property type="term" value="F:hydrolase activity"/>
    <property type="evidence" value="ECO:0007669"/>
    <property type="project" value="UniProtKB-KW"/>
</dbReference>
<keyword evidence="2" id="KW-0378">Hydrolase</keyword>
<dbReference type="InterPro" id="IPR017531">
    <property type="entry name" value="Hydrolase-1_PEP"/>
</dbReference>
<keyword evidence="3" id="KW-1185">Reference proteome</keyword>
<proteinExistence type="predicted"/>
<feature type="domain" description="AB hydrolase-1" evidence="1">
    <location>
        <begin position="30"/>
        <end position="249"/>
    </location>
</feature>
<dbReference type="InterPro" id="IPR029058">
    <property type="entry name" value="AB_hydrolase_fold"/>
</dbReference>
<dbReference type="OrthoDB" id="249225at2"/>
<dbReference type="Proteomes" id="UP000469159">
    <property type="component" value="Unassembled WGS sequence"/>
</dbReference>
<dbReference type="InterPro" id="IPR000073">
    <property type="entry name" value="AB_hydrolase_1"/>
</dbReference>
<dbReference type="EMBL" id="WTYK01000007">
    <property type="protein sequence ID" value="MXP42413.1"/>
    <property type="molecule type" value="Genomic_DNA"/>
</dbReference>
<reference evidence="2 3" key="1">
    <citation type="submission" date="2019-12" db="EMBL/GenBank/DDBJ databases">
        <title>Genomic-based taxomic classification of the family Erythrobacteraceae.</title>
        <authorList>
            <person name="Xu L."/>
        </authorList>
    </citation>
    <scope>NUCLEOTIDE SEQUENCE [LARGE SCALE GENOMIC DNA]</scope>
    <source>
        <strain evidence="2 3">MCCC 1K02066</strain>
    </source>
</reference>
<protein>
    <submittedName>
        <fullName evidence="2">Hydrolase 1, exosortase A system-associated</fullName>
    </submittedName>
</protein>
<dbReference type="SUPFAM" id="SSF53474">
    <property type="entry name" value="alpha/beta-Hydrolases"/>
    <property type="match status" value="1"/>
</dbReference>
<accession>A0A6I4UXU8</accession>
<sequence>MSRRHVTFACEGSALVGTLDRASGGVGLLIVSGGNETRAGAFSGNAHLAARIASAGYPVFRFDRRGVGDSEGDNGGFRRSAEDIGAALAAFRGECPALSRIVAFGNCDAASALMLAGGAGCDGLVLSNPWTFEDDQSDAPPPPAAIRARYAEKLKNPRELLRLLRGQVDYAKLLRGLAGAVAPPAAPSGLAGAMAGGVDRFTGPTRILIAERDRTGQAFLAGWNAGDPRVQLCPAASHAYVETHASEWLFRQLMAALADEQARQLDVG</sequence>
<dbReference type="Gene3D" id="3.40.50.1820">
    <property type="entry name" value="alpha/beta hydrolase"/>
    <property type="match status" value="1"/>
</dbReference>
<comment type="caution">
    <text evidence="2">The sequence shown here is derived from an EMBL/GenBank/DDBJ whole genome shotgun (WGS) entry which is preliminary data.</text>
</comment>
<organism evidence="2 3">
    <name type="scientific">Croceibacterium soli</name>
    <dbReference type="NCBI Taxonomy" id="1739690"/>
    <lineage>
        <taxon>Bacteria</taxon>
        <taxon>Pseudomonadati</taxon>
        <taxon>Pseudomonadota</taxon>
        <taxon>Alphaproteobacteria</taxon>
        <taxon>Sphingomonadales</taxon>
        <taxon>Erythrobacteraceae</taxon>
        <taxon>Croceibacterium</taxon>
    </lineage>
</organism>
<dbReference type="Pfam" id="PF12697">
    <property type="entry name" value="Abhydrolase_6"/>
    <property type="match status" value="1"/>
</dbReference>
<dbReference type="AlphaFoldDB" id="A0A6I4UXU8"/>
<name>A0A6I4UXU8_9SPHN</name>
<evidence type="ECO:0000313" key="3">
    <source>
        <dbReference type="Proteomes" id="UP000469159"/>
    </source>
</evidence>
<evidence type="ECO:0000313" key="2">
    <source>
        <dbReference type="EMBL" id="MXP42413.1"/>
    </source>
</evidence>
<evidence type="ECO:0000259" key="1">
    <source>
        <dbReference type="Pfam" id="PF12697"/>
    </source>
</evidence>
<dbReference type="RefSeq" id="WP_160747273.1">
    <property type="nucleotide sequence ID" value="NZ_WTYK01000007.1"/>
</dbReference>